<evidence type="ECO:0000259" key="2">
    <source>
        <dbReference type="Pfam" id="PF18557"/>
    </source>
</evidence>
<name>A0ABT6N2H0_9SPHN</name>
<dbReference type="RefSeq" id="WP_022691302.1">
    <property type="nucleotide sequence ID" value="NZ_JARYGZ010000001.1"/>
</dbReference>
<evidence type="ECO:0000256" key="1">
    <source>
        <dbReference type="SAM" id="MobiDB-lite"/>
    </source>
</evidence>
<comment type="caution">
    <text evidence="3">The sequence shown here is derived from an EMBL/GenBank/DDBJ whole genome shotgun (WGS) entry which is preliminary data.</text>
</comment>
<dbReference type="EMBL" id="JARYGZ010000001">
    <property type="protein sequence ID" value="MDH7639427.1"/>
    <property type="molecule type" value="Genomic_DNA"/>
</dbReference>
<sequence>MSDGNKSKRSAKGSSQSGADGKGADRDVGHALRSVYSKTVSEEIPSELLDLLGKLS</sequence>
<feature type="region of interest" description="Disordered" evidence="1">
    <location>
        <begin position="1"/>
        <end position="27"/>
    </location>
</feature>
<dbReference type="Pfam" id="PF18557">
    <property type="entry name" value="NepR"/>
    <property type="match status" value="1"/>
</dbReference>
<organism evidence="3 4">
    <name type="scientific">Sphingomonas oryzagri</name>
    <dbReference type="NCBI Taxonomy" id="3042314"/>
    <lineage>
        <taxon>Bacteria</taxon>
        <taxon>Pseudomonadati</taxon>
        <taxon>Pseudomonadota</taxon>
        <taxon>Alphaproteobacteria</taxon>
        <taxon>Sphingomonadales</taxon>
        <taxon>Sphingomonadaceae</taxon>
        <taxon>Sphingomonas</taxon>
    </lineage>
</organism>
<keyword evidence="4" id="KW-1185">Reference proteome</keyword>
<protein>
    <submittedName>
        <fullName evidence="3">NepR family anti-sigma factor</fullName>
    </submittedName>
</protein>
<proteinExistence type="predicted"/>
<evidence type="ECO:0000313" key="3">
    <source>
        <dbReference type="EMBL" id="MDH7639427.1"/>
    </source>
</evidence>
<evidence type="ECO:0000313" key="4">
    <source>
        <dbReference type="Proteomes" id="UP001160625"/>
    </source>
</evidence>
<reference evidence="3" key="1">
    <citation type="submission" date="2023-04" db="EMBL/GenBank/DDBJ databases">
        <title>Sphingomonas sp. MAHUQ-71 isolated from rice field.</title>
        <authorList>
            <person name="Huq M.A."/>
        </authorList>
    </citation>
    <scope>NUCLEOTIDE SEQUENCE</scope>
    <source>
        <strain evidence="3">MAHUQ-71</strain>
    </source>
</reference>
<accession>A0ABT6N2H0</accession>
<feature type="domain" description="Anti-sigma factor NepR" evidence="2">
    <location>
        <begin position="26"/>
        <end position="55"/>
    </location>
</feature>
<dbReference type="Proteomes" id="UP001160625">
    <property type="component" value="Unassembled WGS sequence"/>
</dbReference>
<gene>
    <name evidence="3" type="ORF">QGN17_11865</name>
</gene>
<dbReference type="InterPro" id="IPR041649">
    <property type="entry name" value="NepR"/>
</dbReference>